<comment type="caution">
    <text evidence="1">The sequence shown here is derived from an EMBL/GenBank/DDBJ whole genome shotgun (WGS) entry which is preliminary data.</text>
</comment>
<evidence type="ECO:0000313" key="2">
    <source>
        <dbReference type="Proteomes" id="UP000304880"/>
    </source>
</evidence>
<name>A0A5C4R1F2_9RHOB</name>
<protein>
    <recommendedName>
        <fullName evidence="3">Sulfotransferase domain-containing protein</fullName>
    </recommendedName>
</protein>
<reference evidence="1 2" key="1">
    <citation type="submission" date="2019-06" db="EMBL/GenBank/DDBJ databases">
        <authorList>
            <person name="Li J."/>
        </authorList>
    </citation>
    <scope>NUCLEOTIDE SEQUENCE [LARGE SCALE GENOMIC DNA]</scope>
    <source>
        <strain evidence="1 2">CGMCC 1.8012</strain>
    </source>
</reference>
<evidence type="ECO:0008006" key="3">
    <source>
        <dbReference type="Google" id="ProtNLM"/>
    </source>
</evidence>
<dbReference type="RefSeq" id="WP_139599576.1">
    <property type="nucleotide sequence ID" value="NZ_VDDC01000048.1"/>
</dbReference>
<sequence length="308" mass="35026">MKRVTIHLGHGKTGTSALQTILAKNHENLKDKGVLYPYHPSFEQAKKGWVSAGNINTDIEGWAQNLVSEIVEKTEYKDYIFSSEVAFWKMDGAYQFFKEISKYIHCRFIICVREPIEMVSSAYMQAVKRAGYIGSVTEFISKEHHLSQASHVLRALSRNELDVTVINYSSDPSSSNFQILDAMEVLQLIDLDLPSAKKIVNRSLTQSELMAIRFINKFFGPSIGREAADALVNMLPDVKADKILIPYRDQIDFIEKVRPAADEVNNYLPKNQRLQLVPQSEENVFYDQLLEEDQASVIKGVLSKYINN</sequence>
<dbReference type="Proteomes" id="UP000304880">
    <property type="component" value="Unassembled WGS sequence"/>
</dbReference>
<dbReference type="Gene3D" id="3.40.50.300">
    <property type="entry name" value="P-loop containing nucleotide triphosphate hydrolases"/>
    <property type="match status" value="1"/>
</dbReference>
<proteinExistence type="predicted"/>
<gene>
    <name evidence="1" type="ORF">FHD67_18220</name>
</gene>
<organism evidence="1 2">
    <name type="scientific">Paracoccus haeundaensis</name>
    <dbReference type="NCBI Taxonomy" id="225362"/>
    <lineage>
        <taxon>Bacteria</taxon>
        <taxon>Pseudomonadati</taxon>
        <taxon>Pseudomonadota</taxon>
        <taxon>Alphaproteobacteria</taxon>
        <taxon>Rhodobacterales</taxon>
        <taxon>Paracoccaceae</taxon>
        <taxon>Paracoccus</taxon>
    </lineage>
</organism>
<evidence type="ECO:0000313" key="1">
    <source>
        <dbReference type="EMBL" id="TNH37805.1"/>
    </source>
</evidence>
<dbReference type="SUPFAM" id="SSF52540">
    <property type="entry name" value="P-loop containing nucleoside triphosphate hydrolases"/>
    <property type="match status" value="1"/>
</dbReference>
<dbReference type="InterPro" id="IPR027417">
    <property type="entry name" value="P-loop_NTPase"/>
</dbReference>
<dbReference type="AlphaFoldDB" id="A0A5C4R1F2"/>
<keyword evidence="2" id="KW-1185">Reference proteome</keyword>
<dbReference type="EMBL" id="VDDC01000048">
    <property type="protein sequence ID" value="TNH37805.1"/>
    <property type="molecule type" value="Genomic_DNA"/>
</dbReference>
<accession>A0A5C4R1F2</accession>